<keyword evidence="4 7" id="KW-0812">Transmembrane</keyword>
<keyword evidence="6 7" id="KW-0472">Membrane</keyword>
<accession>A0A179CX10</accession>
<comment type="subcellular location">
    <subcellularLocation>
        <location evidence="1">Cell membrane</location>
    </subcellularLocation>
</comment>
<comment type="caution">
    <text evidence="8">The sequence shown here is derived from an EMBL/GenBank/DDBJ whole genome shotgun (WGS) entry which is preliminary data.</text>
</comment>
<evidence type="ECO:0000313" key="9">
    <source>
        <dbReference type="Proteomes" id="UP000078358"/>
    </source>
</evidence>
<feature type="transmembrane region" description="Helical" evidence="7">
    <location>
        <begin position="160"/>
        <end position="182"/>
    </location>
</feature>
<dbReference type="PATRIC" id="fig|1261658.3.peg.1624"/>
<evidence type="ECO:0000256" key="1">
    <source>
        <dbReference type="ARBA" id="ARBA00004236"/>
    </source>
</evidence>
<sequence length="218" mass="25113">MYINREKTIKFSIIGLVFVFCFAIVALILNGINQFKAGSQLATVNQVSHLSHLLVRQQANLFSLILMKNARHEEINEALEHFAKEDFVIDASLYSTNGTLIAQSSNALSFKASELAQINTTQQIVEPIFIQQELSGFLRVTFNAEYGQTTRNKINALFHLLYGELLILFLAGGLFVSCFYIFRRKNIHIVYHNRKIQRATEKKQTQRFHSRRRAFVRK</sequence>
<keyword evidence="5 7" id="KW-1133">Transmembrane helix</keyword>
<dbReference type="RefSeq" id="WP_025266770.1">
    <property type="nucleotide sequence ID" value="NZ_JACI01000002.1"/>
</dbReference>
<dbReference type="AlphaFoldDB" id="A0A179CX10"/>
<keyword evidence="3" id="KW-1003">Cell membrane</keyword>
<dbReference type="Proteomes" id="UP000078358">
    <property type="component" value="Unassembled WGS sequence"/>
</dbReference>
<evidence type="ECO:0000256" key="5">
    <source>
        <dbReference type="ARBA" id="ARBA00022989"/>
    </source>
</evidence>
<evidence type="ECO:0000256" key="2">
    <source>
        <dbReference type="ARBA" id="ARBA00005362"/>
    </source>
</evidence>
<dbReference type="InterPro" id="IPR019305">
    <property type="entry name" value="Uncharacterised_Smp"/>
</dbReference>
<dbReference type="GO" id="GO:0005886">
    <property type="term" value="C:plasma membrane"/>
    <property type="evidence" value="ECO:0007669"/>
    <property type="project" value="UniProtKB-SubCell"/>
</dbReference>
<feature type="transmembrane region" description="Helical" evidence="7">
    <location>
        <begin position="12"/>
        <end position="32"/>
    </location>
</feature>
<evidence type="ECO:0000256" key="3">
    <source>
        <dbReference type="ARBA" id="ARBA00022475"/>
    </source>
</evidence>
<reference evidence="8 9" key="1">
    <citation type="submission" date="2014-01" db="EMBL/GenBank/DDBJ databases">
        <authorList>
            <person name="Zuccon D."/>
        </authorList>
    </citation>
    <scope>NUCLEOTIDE SEQUENCE [LARGE SCALE GENOMIC DNA]</scope>
    <source>
        <strain evidence="8 9">Y31</strain>
    </source>
</reference>
<organism evidence="8 9">
    <name type="scientific">Bibersteinia trehalosi Y31</name>
    <dbReference type="NCBI Taxonomy" id="1261658"/>
    <lineage>
        <taxon>Bacteria</taxon>
        <taxon>Pseudomonadati</taxon>
        <taxon>Pseudomonadota</taxon>
        <taxon>Gammaproteobacteria</taxon>
        <taxon>Pasteurellales</taxon>
        <taxon>Pasteurellaceae</taxon>
        <taxon>Bibersteinia</taxon>
    </lineage>
</organism>
<proteinExistence type="inferred from homology"/>
<dbReference type="Pfam" id="PF10144">
    <property type="entry name" value="SMP_2"/>
    <property type="match status" value="1"/>
</dbReference>
<gene>
    <name evidence="8" type="ORF">F480_08115</name>
</gene>
<name>A0A179CX10_BIBTR</name>
<evidence type="ECO:0000256" key="6">
    <source>
        <dbReference type="ARBA" id="ARBA00023136"/>
    </source>
</evidence>
<dbReference type="EMBL" id="JACI01000002">
    <property type="protein sequence ID" value="OAQ14332.1"/>
    <property type="molecule type" value="Genomic_DNA"/>
</dbReference>
<protein>
    <submittedName>
        <fullName evidence="8">AhpA</fullName>
    </submittedName>
</protein>
<comment type="similarity">
    <text evidence="2">Belongs to the Smp family.</text>
</comment>
<evidence type="ECO:0000313" key="8">
    <source>
        <dbReference type="EMBL" id="OAQ14332.1"/>
    </source>
</evidence>
<evidence type="ECO:0000256" key="4">
    <source>
        <dbReference type="ARBA" id="ARBA00022692"/>
    </source>
</evidence>
<evidence type="ECO:0000256" key="7">
    <source>
        <dbReference type="SAM" id="Phobius"/>
    </source>
</evidence>